<evidence type="ECO:0000313" key="6">
    <source>
        <dbReference type="Proteomes" id="UP000032722"/>
    </source>
</evidence>
<keyword evidence="3" id="KW-0812">Transmembrane</keyword>
<feature type="coiled-coil region" evidence="1">
    <location>
        <begin position="662"/>
        <end position="692"/>
    </location>
</feature>
<dbReference type="HOGENOM" id="CLU_228751_0_0_14"/>
<dbReference type="Gene3D" id="1.20.5.420">
    <property type="entry name" value="Immunoglobulin FC, subunit C"/>
    <property type="match status" value="2"/>
</dbReference>
<name>A0A0D5ZJG6_9BACT</name>
<evidence type="ECO:0000256" key="1">
    <source>
        <dbReference type="SAM" id="Coils"/>
    </source>
</evidence>
<organism evidence="6">
    <name type="scientific">Mycoplasmopsis gallinacea</name>
    <dbReference type="NCBI Taxonomy" id="29556"/>
    <lineage>
        <taxon>Bacteria</taxon>
        <taxon>Bacillati</taxon>
        <taxon>Mycoplasmatota</taxon>
        <taxon>Mycoplasmoidales</taxon>
        <taxon>Metamycoplasmataceae</taxon>
        <taxon>Mycoplasmopsis</taxon>
    </lineage>
</organism>
<reference evidence="5 6" key="1">
    <citation type="journal article" date="2015" name="Genome Announc.">
        <title>Complete Genome Sequence of Mycoplasma meleagridis, a Possible Emerging Pathogen in Chickens.</title>
        <authorList>
            <person name="Abolnik C."/>
        </authorList>
    </citation>
    <scope>NUCLEOTIDE SEQUENCE [LARGE SCALE GENOMIC DNA]</scope>
    <source>
        <strain evidence="5 6">B2096 8B</strain>
    </source>
</reference>
<feature type="coiled-coil region" evidence="1">
    <location>
        <begin position="327"/>
        <end position="361"/>
    </location>
</feature>
<dbReference type="InterPro" id="IPR007326">
    <property type="entry name" value="Lipoprotein-assoc_dom"/>
</dbReference>
<evidence type="ECO:0000313" key="5">
    <source>
        <dbReference type="EMBL" id="AKA49805.1"/>
    </source>
</evidence>
<dbReference type="SUPFAM" id="SSF46997">
    <property type="entry name" value="Bacterial immunoglobulin/albumin-binding domains"/>
    <property type="match status" value="1"/>
</dbReference>
<dbReference type="Gene3D" id="1.20.120.1850">
    <property type="entry name" value="Ebh helix bundles repeating unit (S and A modules)"/>
    <property type="match status" value="4"/>
</dbReference>
<feature type="compositionally biased region" description="Basic and acidic residues" evidence="2">
    <location>
        <begin position="630"/>
        <end position="641"/>
    </location>
</feature>
<dbReference type="InterPro" id="IPR002988">
    <property type="entry name" value="GA_module"/>
</dbReference>
<dbReference type="KEGG" id="mgb:VO56_00755"/>
<feature type="transmembrane region" description="Helical" evidence="3">
    <location>
        <begin position="2444"/>
        <end position="2463"/>
    </location>
</feature>
<evidence type="ECO:0000259" key="4">
    <source>
        <dbReference type="SMART" id="SM00844"/>
    </source>
</evidence>
<keyword evidence="3" id="KW-1133">Transmembrane helix</keyword>
<dbReference type="SMART" id="SM00844">
    <property type="entry name" value="GA"/>
    <property type="match status" value="2"/>
</dbReference>
<dbReference type="EMBL" id="CP011021">
    <property type="protein sequence ID" value="AKA49805.1"/>
    <property type="molecule type" value="Genomic_DNA"/>
</dbReference>
<dbReference type="InterPro" id="IPR020840">
    <property type="entry name" value="Extracell_matrix-bd_GA"/>
</dbReference>
<dbReference type="Pfam" id="PF04200">
    <property type="entry name" value="Lipoprotein_17"/>
    <property type="match status" value="5"/>
</dbReference>
<gene>
    <name evidence="5" type="ORF">VO56_00755</name>
</gene>
<keyword evidence="1" id="KW-0175">Coiled coil</keyword>
<protein>
    <recommendedName>
        <fullName evidence="4">Extracellular matrix-binding protein ebh GA module domain-containing protein</fullName>
    </recommendedName>
</protein>
<dbReference type="InterPro" id="IPR009063">
    <property type="entry name" value="Ig/albumin-bd_sf"/>
</dbReference>
<evidence type="ECO:0000256" key="3">
    <source>
        <dbReference type="SAM" id="Phobius"/>
    </source>
</evidence>
<keyword evidence="3" id="KW-0472">Membrane</keyword>
<feature type="region of interest" description="Disordered" evidence="2">
    <location>
        <begin position="630"/>
        <end position="658"/>
    </location>
</feature>
<dbReference type="Pfam" id="PF01468">
    <property type="entry name" value="GA"/>
    <property type="match status" value="6"/>
</dbReference>
<dbReference type="PATRIC" id="fig|29556.3.peg.149"/>
<proteinExistence type="predicted"/>
<sequence length="2470" mass="279286">MEECVLKWRKAEKFFFLSGGIIASSLVLVSVINVTNQNNWNDSQEAAAQELKAFIESQVKGDTSSWTQISKWIDNVHLPNEYKNRRKYKEIIDFPIDENQLQSVYDFFIQLPSFNQINDENSKNEWIQQIKNWFYNRFALYNTIYDKDKDGSIEWRFMPNEVATDEDHAAEDAIDAFDQKIKDLATFKTLNQYTGRFNTFEEFKSYVLNELQEELKKEVYNAPRAHYDNFVTLVKNATVDPNDSNNLNRNIPQDLSETLLNWLKYSQRLNPDEKAKGGTYDKALVLLGDNGLIGINKKIAQIREKLATYQVKKSSFDYKFEPEEPEKTDFDNEKEKLTTQLQELQEKLNGLNTAIEGKIERAGWNSNKQEILNLTTTNQDLATGLSTYIVAEEKLEGLLKYREKVAELQKTLSDSSLSEEQKKHYNDRINSLGEDANNYSELQSIGNEIKNSIEADSNVEKIINKFSLWTNEQQKDPYREQIENVYKDPALDDQAKNAKIKEIEQQIFSKMKENANNLIDQTSLENTEKEAYKNLINSENMDENNNPYDFPLLKTITKAKIDNLDALNPAQKESLKNRIDEQNTDNVTKINAFLTEAEAINQKMNDYKNTFKDETNSDETNVATIKKSTDYTEADNDKKTPFDTALNQRSTDLSSQTDNLTIEQINQKIAALKQAKEELNGDENLAEAKKQAKNKLNTAYTYLNDAQKTNAINKIDALTTVNDVTNQDAENKKLDDAMKVYNESPANIETIRTSTDYTQADNQETLENLITAKENDINKTSGPNLTLEQVNEKTTALNNAVTALNGEERLKAAKDEAIRKINSDYSYLTPKQKEKAIELINSQNTIEDVNNQDSTNKALDSSMKTLKDYISNQATVAESNNYTYTTNALRAAYDGNPTKNNNVKGGAIKKAEDLVTALNNENNPDLMNKQTVDVLNEKIKSAIDGLNGQERYNAEVARLNRLSAATAKVKDNPKATDTASEISVDEIEFNNDTIPQDTKPVDLNITNRNEATGKLDLNYKYQSTKENLETVQSSKTYALNNDNALSTLTEQERLDQLIQDQNVTKTVEFNGADKKSFAVSDLTKDNFTTAINPANNAKVIIDKITTDPNDPRGVIVTYKLESTKDNLGDQKVVSSKNLTTKITGFMTSEEKEEKSNTASNFVGTADPLKQASEFVNNSSAVNISFDPNDNLDHSNETIVVKSIKSWDDRTGTLVANFVVQSNKNGEVVTSELKTITINGYMTEEQRLNNLLINKAKNFEFNGDKPQNKTTVDEVKLSELSGYLRGRDYETGEFINLNSENKVKLIIDEITERDGQYGSISFKYHFLSTRTDIPNNEIVSQSRTYSLSLFQTDGEREKEESNAKNINDLDINVTKNKLASEYDANEISLSAKDPDVSVIDKEIIGYNDITGEIKISYKLKNNQTNDESETKEIILGGFKTESQRLNELLDSLSKEDINFNGTKKDQLPSVAPANDKNNYSYDETKKTANKANIRINSINSDDQAGENTLNLKLISTKTQSELVSNWQINNFVAPESNNKNLVIDGFKTQAEQDKVDQDAEKQKLNNLNATLDYPNKDKTIASAALKENFTSSPNTFDNAKLVIDSITEINNETGTLKVNYHFESTKDGMNKVVSETHSQEFSGFKIPSKELSDINGLDASFNGDNSKLPSYFDNSTAEKTLSGTVEQDPDGIYNRVVKVTEAVDANDKDGNLTIKYVIVSTNKNDPSDTYTSNEKQVKVPGFKTEEQRLNELSSQVSYPGKENTSPSEIDLNNITFTNNLEDANVELIPDSVTKDDLTNSVTGKYKITSTKEGAEDVFVEKEFTISNFQSEVERLNKLVNSKEVTKTVTYNDPSQEQRSIKASEFAAKENLFELISTNISTPESVVNKSKIEINPDDIVIDDEDGTITFKYHLVSTKDEFANADKDVKTSTTEGTLVLSGFSVNLEPRKNELINKINELVDSNNEGNPGLTREQADELINLINSDDTDSVAKFNELKKQVGITVIKNDLAKLTHLNPKQRSDADSKINNPELTTQEAKEIYNSYVEIDEKMEKLGELVDKYNKLISDTNNKKYTSANEETKTQFDNNLNYAKELLKSDKYNGSNEDLALEQDPFNLLDKLIGDVNTPNSLDYDYQHLNNNSKFPKELIDNLSYLNDQEKQKYKDAIEPKETYSEGQAIYNYAVIVNNHKKGAIDYIDSLKYLNEAEKQAFKDKLIAANGEDFDLVDKIKNDAYEADLLVKKLIDAAKGDAKLTNDEIKQIINNLHNLGVNNPNYDNLANELINYNDFSDALERYRKDNVSSDIFLENERLLKEQIAKLAENHSYNQNNISEAAQALQDRLDLLKKDSQSEINLVHSLLDLRETTFKNEIAHDNLVNQNRYQNFAKNVANAKYFKLAIKGKANKEEIEILKAIAKSDASNVIYSALSKKIDAIKVYIPRKVTSFKWWLLVSLTLLTLGFWTFMLGRKKNKDL</sequence>
<evidence type="ECO:0000256" key="2">
    <source>
        <dbReference type="SAM" id="MobiDB-lite"/>
    </source>
</evidence>
<feature type="transmembrane region" description="Helical" evidence="3">
    <location>
        <begin position="14"/>
        <end position="34"/>
    </location>
</feature>
<feature type="compositionally biased region" description="Polar residues" evidence="2">
    <location>
        <begin position="645"/>
        <end position="658"/>
    </location>
</feature>
<feature type="domain" description="Extracellular matrix-binding protein ebh GA module" evidence="4">
    <location>
        <begin position="672"/>
        <end position="732"/>
    </location>
</feature>
<dbReference type="Proteomes" id="UP000032722">
    <property type="component" value="Chromosome"/>
</dbReference>
<accession>A0A0D5ZJG6</accession>
<feature type="domain" description="Extracellular matrix-binding protein ebh GA module" evidence="4">
    <location>
        <begin position="797"/>
        <end position="857"/>
    </location>
</feature>